<evidence type="ECO:0000256" key="2">
    <source>
        <dbReference type="ARBA" id="ARBA00022741"/>
    </source>
</evidence>
<dbReference type="EMBL" id="JRYR02000002">
    <property type="protein sequence ID" value="OHX64616.1"/>
    <property type="molecule type" value="Genomic_DNA"/>
</dbReference>
<dbReference type="InterPro" id="IPR003959">
    <property type="entry name" value="ATPase_AAA_core"/>
</dbReference>
<dbReference type="Pfam" id="PF00004">
    <property type="entry name" value="AAA"/>
    <property type="match status" value="1"/>
</dbReference>
<evidence type="ECO:0000256" key="3">
    <source>
        <dbReference type="ARBA" id="ARBA00022840"/>
    </source>
</evidence>
<dbReference type="OrthoDB" id="7438987at2"/>
<evidence type="ECO:0000256" key="1">
    <source>
        <dbReference type="ARBA" id="ARBA00006914"/>
    </source>
</evidence>
<reference evidence="5 6" key="1">
    <citation type="journal article" date="2012" name="Int. J. Syst. Evol. Microbiol.">
        <title>Flammeovirga pacifica sp. nov., isolated from deep-sea sediment.</title>
        <authorList>
            <person name="Xu H."/>
            <person name="Fu Y."/>
            <person name="Yang N."/>
            <person name="Ding Z."/>
            <person name="Lai Q."/>
            <person name="Zeng R."/>
        </authorList>
    </citation>
    <scope>NUCLEOTIDE SEQUENCE [LARGE SCALE GENOMIC DNA]</scope>
    <source>
        <strain evidence="6">DSM 24597 / LMG 26175 / WPAGA1</strain>
    </source>
</reference>
<protein>
    <recommendedName>
        <fullName evidence="4">AAA+ ATPase domain-containing protein</fullName>
    </recommendedName>
</protein>
<keyword evidence="2" id="KW-0547">Nucleotide-binding</keyword>
<keyword evidence="6" id="KW-1185">Reference proteome</keyword>
<comment type="caution">
    <text evidence="5">The sequence shown here is derived from an EMBL/GenBank/DDBJ whole genome shotgun (WGS) entry which is preliminary data.</text>
</comment>
<comment type="similarity">
    <text evidence="1">Belongs to the AAA ATPase family.</text>
</comment>
<dbReference type="InterPro" id="IPR050221">
    <property type="entry name" value="26S_Proteasome_ATPase"/>
</dbReference>
<keyword evidence="3" id="KW-0067">ATP-binding</keyword>
<dbReference type="PANTHER" id="PTHR23073">
    <property type="entry name" value="26S PROTEASOME REGULATORY SUBUNIT"/>
    <property type="match status" value="1"/>
</dbReference>
<dbReference type="Gene3D" id="3.40.50.300">
    <property type="entry name" value="P-loop containing nucleotide triphosphate hydrolases"/>
    <property type="match status" value="1"/>
</dbReference>
<dbReference type="CDD" id="cd19481">
    <property type="entry name" value="RecA-like_protease"/>
    <property type="match status" value="1"/>
</dbReference>
<dbReference type="SUPFAM" id="SSF52540">
    <property type="entry name" value="P-loop containing nucleoside triphosphate hydrolases"/>
    <property type="match status" value="1"/>
</dbReference>
<dbReference type="SMART" id="SM00382">
    <property type="entry name" value="AAA"/>
    <property type="match status" value="1"/>
</dbReference>
<dbReference type="Proteomes" id="UP000179797">
    <property type="component" value="Unassembled WGS sequence"/>
</dbReference>
<sequence>MTTKILTTSEGKLHTLELRKLMNGLFSFIQKRLESQEYDQGFQLDSFLDDSYETHFQKLAKQYRFSKDDLTFLLFAYAWEYHHLTFSSFFKYVDKLDVLVQYQGVFEENNTRFIPTLKTFLELFYPQNKEEMLMYFMSSHHPLFRYGILAYQNKEDKLTAVVHQIVRVSEQYAHHLNGGDPPRLDQGERFPAQLMTPKMLLKHIVLPQKTRTELEALQQWLRVRKKWNELPIIVRKKINKSQLYVFTGAPGTGKSLTASAIGLEYKMPTYRLDLSRVISKYVGEFEKEMEKIFSRLHGQEAILFIDEADAIFSKRDEKLKEAKDKYANQEMAYLLQRVEQFDGVVILATNVTDIRKIFDKAMLRRINSEIEFTFPKAKERYLLWKNATVTPYNLPANVLDNLANNYQVNGANISAVMSKVLIDCIDNGTTEIKEETILEYLRKEYLKRDSMFKACRDDAPPSILMEQRLGRSAVHTGSRM</sequence>
<gene>
    <name evidence="5" type="ORF">NH26_23890</name>
</gene>
<proteinExistence type="inferred from homology"/>
<evidence type="ECO:0000313" key="6">
    <source>
        <dbReference type="Proteomes" id="UP000179797"/>
    </source>
</evidence>
<dbReference type="InterPro" id="IPR003593">
    <property type="entry name" value="AAA+_ATPase"/>
</dbReference>
<dbReference type="STRING" id="915059.NH26_23890"/>
<dbReference type="InterPro" id="IPR027417">
    <property type="entry name" value="P-loop_NTPase"/>
</dbReference>
<evidence type="ECO:0000259" key="4">
    <source>
        <dbReference type="SMART" id="SM00382"/>
    </source>
</evidence>
<evidence type="ECO:0000313" key="5">
    <source>
        <dbReference type="EMBL" id="OHX64616.1"/>
    </source>
</evidence>
<dbReference type="AlphaFoldDB" id="A0A1S1YUD9"/>
<feature type="domain" description="AAA+ ATPase" evidence="4">
    <location>
        <begin position="240"/>
        <end position="376"/>
    </location>
</feature>
<organism evidence="5 6">
    <name type="scientific">Flammeovirga pacifica</name>
    <dbReference type="NCBI Taxonomy" id="915059"/>
    <lineage>
        <taxon>Bacteria</taxon>
        <taxon>Pseudomonadati</taxon>
        <taxon>Bacteroidota</taxon>
        <taxon>Cytophagia</taxon>
        <taxon>Cytophagales</taxon>
        <taxon>Flammeovirgaceae</taxon>
        <taxon>Flammeovirga</taxon>
    </lineage>
</organism>
<dbReference type="RefSeq" id="WP_044217184.1">
    <property type="nucleotide sequence ID" value="NZ_JRYR02000002.1"/>
</dbReference>
<dbReference type="GO" id="GO:0005524">
    <property type="term" value="F:ATP binding"/>
    <property type="evidence" value="ECO:0007669"/>
    <property type="project" value="UniProtKB-KW"/>
</dbReference>
<name>A0A1S1YUD9_FLAPC</name>
<dbReference type="GO" id="GO:0016887">
    <property type="term" value="F:ATP hydrolysis activity"/>
    <property type="evidence" value="ECO:0007669"/>
    <property type="project" value="InterPro"/>
</dbReference>
<accession>A0A1S1YUD9</accession>